<sequence length="251" mass="28281">MLELFSIHNIMVHIPLGTGGYDLSWIEAIGTILGLINIWLASREITINYLFGILNVLLFTLVFYQIQLYASMLLQVFFLVANIVGWYMWYQSDNSASPAMVVRWMPVKQTVVVSIISVLCIALVAANIDAVFIWLSNVAVSVLQLFGVTLQRPEAIPDPYPIADSTIMILSIVATVLMIKKYVENWIIWCGLDVLSVWLYAKQGVYFMSLEYTLLIFIAAFGTWNWIKLARENRIYAGGQQGAKISITPQG</sequence>
<reference evidence="12" key="1">
    <citation type="submission" date="2023-07" db="EMBL/GenBank/DDBJ databases">
        <title>Cedecea davisae an AmpC producer and its therapeutic implications.</title>
        <authorList>
            <person name="Notter J."/>
        </authorList>
    </citation>
    <scope>NUCLEOTIDE SEQUENCE [LARGE SCALE GENOMIC DNA]</scope>
    <source>
        <strain evidence="12">1</strain>
    </source>
</reference>
<protein>
    <recommendedName>
        <fullName evidence="4">Nicotinamide riboside transporter PnuC</fullName>
    </recommendedName>
</protein>
<dbReference type="RefSeq" id="WP_216377225.1">
    <property type="nucleotide sequence ID" value="NZ_JAGRYT010000038.1"/>
</dbReference>
<feature type="transmembrane region" description="Helical" evidence="10">
    <location>
        <begin position="23"/>
        <end position="40"/>
    </location>
</feature>
<dbReference type="EMBL" id="JAGRYU010000035">
    <property type="protein sequence ID" value="MBU4684525.1"/>
    <property type="molecule type" value="Genomic_DNA"/>
</dbReference>
<dbReference type="Pfam" id="PF04973">
    <property type="entry name" value="NMN_transporter"/>
    <property type="match status" value="1"/>
</dbReference>
<keyword evidence="5" id="KW-0813">Transport</keyword>
<dbReference type="InterPro" id="IPR006419">
    <property type="entry name" value="NMN_transpt_PnuC"/>
</dbReference>
<comment type="function">
    <text evidence="1">Required for nicotinamide riboside transport across the inner membrane.</text>
</comment>
<keyword evidence="7 10" id="KW-0812">Transmembrane</keyword>
<evidence type="ECO:0000256" key="1">
    <source>
        <dbReference type="ARBA" id="ARBA00002672"/>
    </source>
</evidence>
<keyword evidence="12" id="KW-1185">Reference proteome</keyword>
<accession>A0ABS6DPA3</accession>
<dbReference type="NCBIfam" id="TIGR01528">
    <property type="entry name" value="NMN_trans_PnuC"/>
    <property type="match status" value="1"/>
</dbReference>
<gene>
    <name evidence="11" type="ORF">KC222_21250</name>
</gene>
<evidence type="ECO:0000256" key="9">
    <source>
        <dbReference type="ARBA" id="ARBA00023136"/>
    </source>
</evidence>
<evidence type="ECO:0000313" key="12">
    <source>
        <dbReference type="Proteomes" id="UP000686327"/>
    </source>
</evidence>
<feature type="transmembrane region" description="Helical" evidence="10">
    <location>
        <begin position="111"/>
        <end position="135"/>
    </location>
</feature>
<keyword evidence="8 10" id="KW-1133">Transmembrane helix</keyword>
<proteinExistence type="inferred from homology"/>
<evidence type="ECO:0000256" key="8">
    <source>
        <dbReference type="ARBA" id="ARBA00022989"/>
    </source>
</evidence>
<evidence type="ECO:0000256" key="3">
    <source>
        <dbReference type="ARBA" id="ARBA00006669"/>
    </source>
</evidence>
<comment type="subcellular location">
    <subcellularLocation>
        <location evidence="2">Cell membrane</location>
        <topology evidence="2">Multi-pass membrane protein</topology>
    </subcellularLocation>
</comment>
<feature type="transmembrane region" description="Helical" evidence="10">
    <location>
        <begin position="207"/>
        <end position="227"/>
    </location>
</feature>
<organism evidence="11 12">
    <name type="scientific">Cedecea davisae</name>
    <dbReference type="NCBI Taxonomy" id="158484"/>
    <lineage>
        <taxon>Bacteria</taxon>
        <taxon>Pseudomonadati</taxon>
        <taxon>Pseudomonadota</taxon>
        <taxon>Gammaproteobacteria</taxon>
        <taxon>Enterobacterales</taxon>
        <taxon>Enterobacteriaceae</taxon>
        <taxon>Cedecea</taxon>
    </lineage>
</organism>
<evidence type="ECO:0000256" key="4">
    <source>
        <dbReference type="ARBA" id="ARBA00017522"/>
    </source>
</evidence>
<keyword evidence="6" id="KW-1003">Cell membrane</keyword>
<dbReference type="PANTHER" id="PTHR36122">
    <property type="entry name" value="NICOTINAMIDE RIBOSIDE TRANSPORTER PNUC"/>
    <property type="match status" value="1"/>
</dbReference>
<name>A0ABS6DPA3_9ENTR</name>
<evidence type="ECO:0000256" key="2">
    <source>
        <dbReference type="ARBA" id="ARBA00004651"/>
    </source>
</evidence>
<evidence type="ECO:0000256" key="5">
    <source>
        <dbReference type="ARBA" id="ARBA00022448"/>
    </source>
</evidence>
<evidence type="ECO:0000256" key="10">
    <source>
        <dbReference type="SAM" id="Phobius"/>
    </source>
</evidence>
<comment type="caution">
    <text evidence="11">The sequence shown here is derived from an EMBL/GenBank/DDBJ whole genome shotgun (WGS) entry which is preliminary data.</text>
</comment>
<feature type="transmembrane region" description="Helical" evidence="10">
    <location>
        <begin position="72"/>
        <end position="90"/>
    </location>
</feature>
<keyword evidence="9 10" id="KW-0472">Membrane</keyword>
<dbReference type="Proteomes" id="UP000686327">
    <property type="component" value="Unassembled WGS sequence"/>
</dbReference>
<comment type="similarity">
    <text evidence="3">Belongs to the nicotinamide ribonucleoside (NR) uptake permease (TC 4.B.1) family.</text>
</comment>
<dbReference type="PANTHER" id="PTHR36122:SF2">
    <property type="entry name" value="NICOTINAMIDE RIBOSIDE TRANSPORTER PNUC"/>
    <property type="match status" value="1"/>
</dbReference>
<evidence type="ECO:0000256" key="6">
    <source>
        <dbReference type="ARBA" id="ARBA00022475"/>
    </source>
</evidence>
<evidence type="ECO:0000256" key="7">
    <source>
        <dbReference type="ARBA" id="ARBA00022692"/>
    </source>
</evidence>
<evidence type="ECO:0000313" key="11">
    <source>
        <dbReference type="EMBL" id="MBU4684525.1"/>
    </source>
</evidence>
<feature type="transmembrane region" description="Helical" evidence="10">
    <location>
        <begin position="47"/>
        <end position="66"/>
    </location>
</feature>